<keyword evidence="2" id="KW-0596">Phosphopantetheine</keyword>
<dbReference type="InterPro" id="IPR045851">
    <property type="entry name" value="AMP-bd_C_sf"/>
</dbReference>
<accession>A0A401Z2L4</accession>
<dbReference type="InterPro" id="IPR020806">
    <property type="entry name" value="PKS_PP-bd"/>
</dbReference>
<feature type="compositionally biased region" description="Polar residues" evidence="4">
    <location>
        <begin position="1"/>
        <end position="12"/>
    </location>
</feature>
<dbReference type="Gene3D" id="3.40.50.12780">
    <property type="entry name" value="N-terminal domain of ligase-like"/>
    <property type="match status" value="1"/>
</dbReference>
<feature type="domain" description="Carrier" evidence="5">
    <location>
        <begin position="987"/>
        <end position="1062"/>
    </location>
</feature>
<protein>
    <submittedName>
        <fullName evidence="6">Non-ribosomal peptide synthetase</fullName>
    </submittedName>
</protein>
<dbReference type="SUPFAM" id="SSF56801">
    <property type="entry name" value="Acetyl-CoA synthetase-like"/>
    <property type="match status" value="1"/>
</dbReference>
<dbReference type="SUPFAM" id="SSF47336">
    <property type="entry name" value="ACP-like"/>
    <property type="match status" value="1"/>
</dbReference>
<dbReference type="InterPro" id="IPR001242">
    <property type="entry name" value="Condensation_dom"/>
</dbReference>
<sequence>MTTDRMSEQVSQFDIPRQQVGPDPVPRADGERASHKEEALWLLEEFVPGTGVNNLSVAFRVEGRLRRSVLLETVTRLLRRHEVLRTVFRTKAAGLMREVLRPEESDLRIVAGDPGPEGARAWLTRFVAEPFRPDGGLLVRAAVVPEASGEVFCLAVHHSVFDGLSSALLLTECVSLYNTLASGGVPGPETVVPAWREPTPNPASARFWRGKLDGFRATELDLWCQKPDASVTTLAGDVLNHALSPAARDAVRRMRRELRAPESVVLLAAYSVLLAAHGAGPDLTVGSPVSVRSAEAARTIGYHINVLTLRTPVDRAECFREFVRSTRRTFMEAMAHADYPVDDLLEVVERDGGSWRNNLFRHTFNYVPAATDGEFVLDGQRAEAVVVENSSSKFDLEFFVTSTATDIKVRAAFYVDVLDRADVELLVARYDELLVTLAQWPDRALAEIPVWCERDRRVIGSANATDRPVEPTTVLESIARRVRASGAAESGADAEAVLDGGRRVGIRRLWAAAEATRDRLFEAGVGRGDVVALLAARGPELAAATIGVWLAGAVYLPLEPSHPEQRISYQLDDSGAAAVVVGPGITVAGERRVLPLVDVDSVRPVTGDVLAVNPVGPLDHAYLIYTSGSTGLPKGTLLDHRNLANLVAHFADELSVGPEDTVLWLTTFSFDISALELFLPLVSGGRLAVAPDDARTQGEPLARVLRDHDVSVLQATPTTWRLVVEEVAEHLAGRRVLSGGEPLPAVLARRLGATGCDLYNVYGPTETTIWSTSGRIDRESADGRVDVGRPIANTRVYVADPDGRALPLGVRGELCIAGEGVAVGYHDRPELTAARFGEHPPYGRFYRTGDLARWTGDGRLEILGRLDRQVKLRGNRIELGEIEAVLLSHPDVVAAAVVVAGDPSADALLCAFVVAPERPEVVSELWEYAHGSLPVSATPQEFVAVDAFPMTGNDKVDYPALARQASARRRSAAEEPRADASAAGGSGDRDELVEVLVGLWGTLLERGGLHADANFFAHGGHSLLGVRLLQEVRVATRVRLKLKDLFDAPTPAGLAAKVRTALDAVDSGVPES</sequence>
<dbReference type="SUPFAM" id="SSF52777">
    <property type="entry name" value="CoA-dependent acyltransferases"/>
    <property type="match status" value="2"/>
</dbReference>
<dbReference type="GO" id="GO:0031177">
    <property type="term" value="F:phosphopantetheine binding"/>
    <property type="evidence" value="ECO:0007669"/>
    <property type="project" value="InterPro"/>
</dbReference>
<dbReference type="Pfam" id="PF13193">
    <property type="entry name" value="AMP-binding_C"/>
    <property type="match status" value="1"/>
</dbReference>
<dbReference type="Pfam" id="PF00501">
    <property type="entry name" value="AMP-binding"/>
    <property type="match status" value="1"/>
</dbReference>
<evidence type="ECO:0000259" key="5">
    <source>
        <dbReference type="PROSITE" id="PS50075"/>
    </source>
</evidence>
<dbReference type="GO" id="GO:0044550">
    <property type="term" value="P:secondary metabolite biosynthetic process"/>
    <property type="evidence" value="ECO:0007669"/>
    <property type="project" value="TreeGrafter"/>
</dbReference>
<dbReference type="InterPro" id="IPR025110">
    <property type="entry name" value="AMP-bd_C"/>
</dbReference>
<dbReference type="PANTHER" id="PTHR45527:SF1">
    <property type="entry name" value="FATTY ACID SYNTHASE"/>
    <property type="match status" value="1"/>
</dbReference>
<dbReference type="InterPro" id="IPR023213">
    <property type="entry name" value="CAT-like_dom_sf"/>
</dbReference>
<dbReference type="InterPro" id="IPR000873">
    <property type="entry name" value="AMP-dep_synth/lig_dom"/>
</dbReference>
<evidence type="ECO:0000256" key="1">
    <source>
        <dbReference type="ARBA" id="ARBA00001957"/>
    </source>
</evidence>
<dbReference type="PANTHER" id="PTHR45527">
    <property type="entry name" value="NONRIBOSOMAL PEPTIDE SYNTHETASE"/>
    <property type="match status" value="1"/>
</dbReference>
<keyword evidence="3" id="KW-0597">Phosphoprotein</keyword>
<dbReference type="Pfam" id="PF00550">
    <property type="entry name" value="PP-binding"/>
    <property type="match status" value="1"/>
</dbReference>
<dbReference type="GO" id="GO:0017000">
    <property type="term" value="P:antibiotic biosynthetic process"/>
    <property type="evidence" value="ECO:0007669"/>
    <property type="project" value="UniProtKB-ARBA"/>
</dbReference>
<evidence type="ECO:0000313" key="6">
    <source>
        <dbReference type="EMBL" id="GCE01094.1"/>
    </source>
</evidence>
<name>A0A401Z2L4_9ACTN</name>
<dbReference type="InterPro" id="IPR020845">
    <property type="entry name" value="AMP-binding_CS"/>
</dbReference>
<comment type="cofactor">
    <cofactor evidence="1">
        <name>pantetheine 4'-phosphate</name>
        <dbReference type="ChEBI" id="CHEBI:47942"/>
    </cofactor>
</comment>
<dbReference type="NCBIfam" id="TIGR01733">
    <property type="entry name" value="AA-adenyl-dom"/>
    <property type="match status" value="1"/>
</dbReference>
<dbReference type="SMART" id="SM00823">
    <property type="entry name" value="PKS_PP"/>
    <property type="match status" value="1"/>
</dbReference>
<dbReference type="InterPro" id="IPR009081">
    <property type="entry name" value="PP-bd_ACP"/>
</dbReference>
<evidence type="ECO:0000256" key="4">
    <source>
        <dbReference type="SAM" id="MobiDB-lite"/>
    </source>
</evidence>
<dbReference type="Gene3D" id="3.30.559.10">
    <property type="entry name" value="Chloramphenicol acetyltransferase-like domain"/>
    <property type="match status" value="1"/>
</dbReference>
<dbReference type="Proteomes" id="UP000286931">
    <property type="component" value="Unassembled WGS sequence"/>
</dbReference>
<gene>
    <name evidence="6" type="ORF">EHYA_08841</name>
</gene>
<keyword evidence="7" id="KW-1185">Reference proteome</keyword>
<dbReference type="GO" id="GO:0003824">
    <property type="term" value="F:catalytic activity"/>
    <property type="evidence" value="ECO:0007669"/>
    <property type="project" value="InterPro"/>
</dbReference>
<dbReference type="PROSITE" id="PS50075">
    <property type="entry name" value="CARRIER"/>
    <property type="match status" value="1"/>
</dbReference>
<organism evidence="6 7">
    <name type="scientific">Embleya hyalina</name>
    <dbReference type="NCBI Taxonomy" id="516124"/>
    <lineage>
        <taxon>Bacteria</taxon>
        <taxon>Bacillati</taxon>
        <taxon>Actinomycetota</taxon>
        <taxon>Actinomycetes</taxon>
        <taxon>Kitasatosporales</taxon>
        <taxon>Streptomycetaceae</taxon>
        <taxon>Embleya</taxon>
    </lineage>
</organism>
<dbReference type="EMBL" id="BIFH01000045">
    <property type="protein sequence ID" value="GCE01094.1"/>
    <property type="molecule type" value="Genomic_DNA"/>
</dbReference>
<dbReference type="AlphaFoldDB" id="A0A401Z2L4"/>
<dbReference type="GO" id="GO:0043041">
    <property type="term" value="P:amino acid activation for nonribosomal peptide biosynthetic process"/>
    <property type="evidence" value="ECO:0007669"/>
    <property type="project" value="TreeGrafter"/>
</dbReference>
<evidence type="ECO:0000256" key="2">
    <source>
        <dbReference type="ARBA" id="ARBA00022450"/>
    </source>
</evidence>
<dbReference type="InterPro" id="IPR036736">
    <property type="entry name" value="ACP-like_sf"/>
</dbReference>
<dbReference type="GO" id="GO:0005737">
    <property type="term" value="C:cytoplasm"/>
    <property type="evidence" value="ECO:0007669"/>
    <property type="project" value="TreeGrafter"/>
</dbReference>
<comment type="caution">
    <text evidence="6">The sequence shown here is derived from an EMBL/GenBank/DDBJ whole genome shotgun (WGS) entry which is preliminary data.</text>
</comment>
<dbReference type="Gene3D" id="3.30.559.30">
    <property type="entry name" value="Nonribosomal peptide synthetase, condensation domain"/>
    <property type="match status" value="1"/>
</dbReference>
<evidence type="ECO:0000256" key="3">
    <source>
        <dbReference type="ARBA" id="ARBA00022553"/>
    </source>
</evidence>
<dbReference type="Gene3D" id="1.10.1200.10">
    <property type="entry name" value="ACP-like"/>
    <property type="match status" value="1"/>
</dbReference>
<proteinExistence type="predicted"/>
<reference evidence="6 7" key="1">
    <citation type="submission" date="2018-12" db="EMBL/GenBank/DDBJ databases">
        <title>Draft genome sequence of Embleya hyalina NBRC 13850T.</title>
        <authorList>
            <person name="Komaki H."/>
            <person name="Hosoyama A."/>
            <person name="Kimura A."/>
            <person name="Ichikawa N."/>
            <person name="Tamura T."/>
        </authorList>
    </citation>
    <scope>NUCLEOTIDE SEQUENCE [LARGE SCALE GENOMIC DNA]</scope>
    <source>
        <strain evidence="6 7">NBRC 13850</strain>
    </source>
</reference>
<dbReference type="InterPro" id="IPR010071">
    <property type="entry name" value="AA_adenyl_dom"/>
</dbReference>
<dbReference type="Pfam" id="PF00668">
    <property type="entry name" value="Condensation"/>
    <property type="match status" value="1"/>
</dbReference>
<dbReference type="Gene3D" id="3.30.300.30">
    <property type="match status" value="1"/>
</dbReference>
<dbReference type="RefSeq" id="WP_126642765.1">
    <property type="nucleotide sequence ID" value="NZ_BIFH01000045.1"/>
</dbReference>
<dbReference type="PROSITE" id="PS00455">
    <property type="entry name" value="AMP_BINDING"/>
    <property type="match status" value="1"/>
</dbReference>
<dbReference type="OrthoDB" id="3671989at2"/>
<dbReference type="GO" id="GO:0008610">
    <property type="term" value="P:lipid biosynthetic process"/>
    <property type="evidence" value="ECO:0007669"/>
    <property type="project" value="UniProtKB-ARBA"/>
</dbReference>
<feature type="region of interest" description="Disordered" evidence="4">
    <location>
        <begin position="1"/>
        <end position="31"/>
    </location>
</feature>
<feature type="region of interest" description="Disordered" evidence="4">
    <location>
        <begin position="967"/>
        <end position="986"/>
    </location>
</feature>
<evidence type="ECO:0000313" key="7">
    <source>
        <dbReference type="Proteomes" id="UP000286931"/>
    </source>
</evidence>
<dbReference type="InterPro" id="IPR042099">
    <property type="entry name" value="ANL_N_sf"/>
</dbReference>